<organism evidence="2">
    <name type="scientific">viral metagenome</name>
    <dbReference type="NCBI Taxonomy" id="1070528"/>
    <lineage>
        <taxon>unclassified sequences</taxon>
        <taxon>metagenomes</taxon>
        <taxon>organismal metagenomes</taxon>
    </lineage>
</organism>
<dbReference type="EMBL" id="MN739762">
    <property type="protein sequence ID" value="QHT25278.1"/>
    <property type="molecule type" value="Genomic_DNA"/>
</dbReference>
<dbReference type="InterPro" id="IPR050452">
    <property type="entry name" value="Metacaspase"/>
</dbReference>
<dbReference type="InterPro" id="IPR011600">
    <property type="entry name" value="Pept_C14_caspase"/>
</dbReference>
<dbReference type="Pfam" id="PF00656">
    <property type="entry name" value="Peptidase_C14"/>
    <property type="match status" value="1"/>
</dbReference>
<dbReference type="Gene3D" id="3.40.50.12660">
    <property type="match status" value="1"/>
</dbReference>
<protein>
    <recommendedName>
        <fullName evidence="1">Peptidase C14 caspase domain-containing protein</fullName>
    </recommendedName>
</protein>
<reference evidence="2" key="1">
    <citation type="journal article" date="2020" name="Nature">
        <title>Giant virus diversity and host interactions through global metagenomics.</title>
        <authorList>
            <person name="Schulz F."/>
            <person name="Roux S."/>
            <person name="Paez-Espino D."/>
            <person name="Jungbluth S."/>
            <person name="Walsh D.A."/>
            <person name="Denef V.J."/>
            <person name="McMahon K.D."/>
            <person name="Konstantinidis K.T."/>
            <person name="Eloe-Fadrosh E.A."/>
            <person name="Kyrpides N.C."/>
            <person name="Woyke T."/>
        </authorList>
    </citation>
    <scope>NUCLEOTIDE SEQUENCE</scope>
    <source>
        <strain evidence="2">GVMAG-M-3300023179-150</strain>
    </source>
</reference>
<dbReference type="PANTHER" id="PTHR48104">
    <property type="entry name" value="METACASPASE-4"/>
    <property type="match status" value="1"/>
</dbReference>
<evidence type="ECO:0000313" key="2">
    <source>
        <dbReference type="EMBL" id="QHT25278.1"/>
    </source>
</evidence>
<sequence>MSKFALLIGINYKGTSNELNGCINDVTNMRDVLIKNFGYLAENIVVMTEDQPNNLKPTALNIMNQFGSLIIKAHHKQAKEIWFHYSGHGSYIDDTNGDELDGKDEVIVPLDYEKSGMISDDLLHNYMEYLPVETRFFCLFDCCHSGTILDLKHRYLGGNKHHTENNKSKIKGKVVMISGCKDDQTSADALIGTKWSGAMTAAFLKSMELCEYKTTYYHLLDLMRDYLRENKYDQIPQLSSSNKLTPVSIFCSDKSSEPTIYTKV</sequence>
<name>A0A6C0E8Z1_9ZZZZ</name>
<dbReference type="GO" id="GO:0006508">
    <property type="term" value="P:proteolysis"/>
    <property type="evidence" value="ECO:0007669"/>
    <property type="project" value="InterPro"/>
</dbReference>
<accession>A0A6C0E8Z1</accession>
<evidence type="ECO:0000259" key="1">
    <source>
        <dbReference type="Pfam" id="PF00656"/>
    </source>
</evidence>
<dbReference type="AlphaFoldDB" id="A0A6C0E8Z1"/>
<proteinExistence type="predicted"/>
<dbReference type="PANTHER" id="PTHR48104:SF30">
    <property type="entry name" value="METACASPASE-1"/>
    <property type="match status" value="1"/>
</dbReference>
<dbReference type="GO" id="GO:0005737">
    <property type="term" value="C:cytoplasm"/>
    <property type="evidence" value="ECO:0007669"/>
    <property type="project" value="TreeGrafter"/>
</dbReference>
<feature type="domain" description="Peptidase C14 caspase" evidence="1">
    <location>
        <begin position="3"/>
        <end position="241"/>
    </location>
</feature>
<dbReference type="GO" id="GO:0004197">
    <property type="term" value="F:cysteine-type endopeptidase activity"/>
    <property type="evidence" value="ECO:0007669"/>
    <property type="project" value="InterPro"/>
</dbReference>